<keyword evidence="1" id="KW-0001">2Fe-2S</keyword>
<dbReference type="Proteomes" id="UP000317332">
    <property type="component" value="Unassembled WGS sequence"/>
</dbReference>
<gene>
    <name evidence="6" type="ORF">FJ651_01820</name>
</gene>
<proteinExistence type="predicted"/>
<reference evidence="6 7" key="1">
    <citation type="submission" date="2019-06" db="EMBL/GenBank/DDBJ databases">
        <title>Flavobacteriaceae Paucihalobacterium erythroidium CWB-1, complete genome.</title>
        <authorList>
            <person name="Wu S."/>
        </authorList>
    </citation>
    <scope>NUCLEOTIDE SEQUENCE [LARGE SCALE GENOMIC DNA]</scope>
    <source>
        <strain evidence="6 7">CWB-1</strain>
    </source>
</reference>
<feature type="domain" description="Iron-binding zinc finger CDGSH type" evidence="5">
    <location>
        <begin position="18"/>
        <end position="59"/>
    </location>
</feature>
<dbReference type="GO" id="GO:0005737">
    <property type="term" value="C:cytoplasm"/>
    <property type="evidence" value="ECO:0007669"/>
    <property type="project" value="UniProtKB-ARBA"/>
</dbReference>
<dbReference type="Gene3D" id="3.40.5.90">
    <property type="entry name" value="CDGSH iron-sulfur domain, mitoNEET-type"/>
    <property type="match status" value="1"/>
</dbReference>
<dbReference type="RefSeq" id="WP_140988684.1">
    <property type="nucleotide sequence ID" value="NZ_VHIQ01000001.1"/>
</dbReference>
<evidence type="ECO:0000313" key="7">
    <source>
        <dbReference type="Proteomes" id="UP000317332"/>
    </source>
</evidence>
<dbReference type="GO" id="GO:0051537">
    <property type="term" value="F:2 iron, 2 sulfur cluster binding"/>
    <property type="evidence" value="ECO:0007669"/>
    <property type="project" value="UniProtKB-KW"/>
</dbReference>
<keyword evidence="4" id="KW-0411">Iron-sulfur</keyword>
<evidence type="ECO:0000259" key="5">
    <source>
        <dbReference type="SMART" id="SM00704"/>
    </source>
</evidence>
<evidence type="ECO:0000256" key="4">
    <source>
        <dbReference type="ARBA" id="ARBA00023014"/>
    </source>
</evidence>
<evidence type="ECO:0000256" key="2">
    <source>
        <dbReference type="ARBA" id="ARBA00022723"/>
    </source>
</evidence>
<keyword evidence="7" id="KW-1185">Reference proteome</keyword>
<dbReference type="InterPro" id="IPR018967">
    <property type="entry name" value="FeS-contain_CDGSH-typ"/>
</dbReference>
<evidence type="ECO:0000313" key="6">
    <source>
        <dbReference type="EMBL" id="TPV35675.1"/>
    </source>
</evidence>
<dbReference type="OrthoDB" id="9795032at2"/>
<name>A0A506PR44_9FLAO</name>
<organism evidence="6 7">
    <name type="scientific">Paucihalobacter ruber</name>
    <dbReference type="NCBI Taxonomy" id="2567861"/>
    <lineage>
        <taxon>Bacteria</taxon>
        <taxon>Pseudomonadati</taxon>
        <taxon>Bacteroidota</taxon>
        <taxon>Flavobacteriia</taxon>
        <taxon>Flavobacteriales</taxon>
        <taxon>Flavobacteriaceae</taxon>
        <taxon>Paucihalobacter</taxon>
    </lineage>
</organism>
<evidence type="ECO:0000256" key="3">
    <source>
        <dbReference type="ARBA" id="ARBA00023004"/>
    </source>
</evidence>
<keyword evidence="2" id="KW-0479">Metal-binding</keyword>
<keyword evidence="3" id="KW-0408">Iron</keyword>
<protein>
    <submittedName>
        <fullName evidence="6">CDGSH iron-sulfur domain-containing protein</fullName>
    </submittedName>
</protein>
<dbReference type="GO" id="GO:0046872">
    <property type="term" value="F:metal ion binding"/>
    <property type="evidence" value="ECO:0007669"/>
    <property type="project" value="UniProtKB-KW"/>
</dbReference>
<dbReference type="Pfam" id="PF09360">
    <property type="entry name" value="zf-CDGSH"/>
    <property type="match status" value="1"/>
</dbReference>
<sequence length="60" mass="6575">METKVEVLEKGPLLVHGTISITHKNGDVETKKRTTAFCRCGASNTKPYCDGHHNTSGFND</sequence>
<accession>A0A506PR44</accession>
<dbReference type="InterPro" id="IPR042216">
    <property type="entry name" value="MitoNEET_CISD"/>
</dbReference>
<comment type="caution">
    <text evidence="6">The sequence shown here is derived from an EMBL/GenBank/DDBJ whole genome shotgun (WGS) entry which is preliminary data.</text>
</comment>
<evidence type="ECO:0000256" key="1">
    <source>
        <dbReference type="ARBA" id="ARBA00022714"/>
    </source>
</evidence>
<dbReference type="AlphaFoldDB" id="A0A506PR44"/>
<dbReference type="EMBL" id="VHIQ01000001">
    <property type="protein sequence ID" value="TPV35675.1"/>
    <property type="molecule type" value="Genomic_DNA"/>
</dbReference>
<dbReference type="SMART" id="SM00704">
    <property type="entry name" value="ZnF_CDGSH"/>
    <property type="match status" value="1"/>
</dbReference>